<keyword evidence="1" id="KW-1133">Transmembrane helix</keyword>
<keyword evidence="1" id="KW-0812">Transmembrane</keyword>
<feature type="transmembrane region" description="Helical" evidence="1">
    <location>
        <begin position="47"/>
        <end position="66"/>
    </location>
</feature>
<dbReference type="AlphaFoldDB" id="A0A1G5AFI8"/>
<reference evidence="3" key="1">
    <citation type="submission" date="2016-10" db="EMBL/GenBank/DDBJ databases">
        <authorList>
            <person name="Varghese N."/>
            <person name="Submissions S."/>
        </authorList>
    </citation>
    <scope>NUCLEOTIDE SEQUENCE [LARGE SCALE GENOMIC DNA]</scope>
    <source>
        <strain evidence="3">XBD2006</strain>
    </source>
</reference>
<evidence type="ECO:0000313" key="2">
    <source>
        <dbReference type="EMBL" id="SCX76643.1"/>
    </source>
</evidence>
<keyword evidence="3" id="KW-1185">Reference proteome</keyword>
<proteinExistence type="predicted"/>
<feature type="transmembrane region" description="Helical" evidence="1">
    <location>
        <begin position="187"/>
        <end position="208"/>
    </location>
</feature>
<sequence length="223" mass="25090">MKHLHKKIIAHNSFCSLLHNILMLVIMPIFLIPFDLLISIFDTYLGMVITMSLIASFTIFADYLTFNGISAKGFPIGMIKNSAYVESFMKDAILADQIRRFIQISFPPVISLIAIGIFSSEKIDLKFCIFVINIILLNYCFTTGFLAFMRNILVNTVYAYISLLSGIVISAFNVGIMLLFLLDSVKIPFIIWLPISLILSATTAVLVFRYTTAHCLKHQGDLT</sequence>
<dbReference type="RefSeq" id="WP_074461048.1">
    <property type="nucleotide sequence ID" value="NZ_FMUR01000003.1"/>
</dbReference>
<feature type="transmembrane region" description="Helical" evidence="1">
    <location>
        <begin position="21"/>
        <end position="41"/>
    </location>
</feature>
<accession>A0A1G5AFI8</accession>
<feature type="transmembrane region" description="Helical" evidence="1">
    <location>
        <begin position="130"/>
        <end position="148"/>
    </location>
</feature>
<dbReference type="OrthoDB" id="2004520at2"/>
<dbReference type="Proteomes" id="UP000183047">
    <property type="component" value="Unassembled WGS sequence"/>
</dbReference>
<feature type="transmembrane region" description="Helical" evidence="1">
    <location>
        <begin position="98"/>
        <end position="118"/>
    </location>
</feature>
<protein>
    <recommendedName>
        <fullName evidence="4">ABC-2 family transporter protein</fullName>
    </recommendedName>
</protein>
<evidence type="ECO:0000256" key="1">
    <source>
        <dbReference type="SAM" id="Phobius"/>
    </source>
</evidence>
<gene>
    <name evidence="2" type="ORF">SAMN02910451_00205</name>
</gene>
<evidence type="ECO:0008006" key="4">
    <source>
        <dbReference type="Google" id="ProtNLM"/>
    </source>
</evidence>
<dbReference type="EMBL" id="FMUR01000003">
    <property type="protein sequence ID" value="SCX76643.1"/>
    <property type="molecule type" value="Genomic_DNA"/>
</dbReference>
<evidence type="ECO:0000313" key="3">
    <source>
        <dbReference type="Proteomes" id="UP000183047"/>
    </source>
</evidence>
<keyword evidence="1" id="KW-0472">Membrane</keyword>
<name>A0A1G5AFI8_9FIRM</name>
<feature type="transmembrane region" description="Helical" evidence="1">
    <location>
        <begin position="160"/>
        <end position="181"/>
    </location>
</feature>
<organism evidence="2 3">
    <name type="scientific">Butyrivibrio hungatei</name>
    <dbReference type="NCBI Taxonomy" id="185008"/>
    <lineage>
        <taxon>Bacteria</taxon>
        <taxon>Bacillati</taxon>
        <taxon>Bacillota</taxon>
        <taxon>Clostridia</taxon>
        <taxon>Lachnospirales</taxon>
        <taxon>Lachnospiraceae</taxon>
        <taxon>Butyrivibrio</taxon>
    </lineage>
</organism>